<name>A0A9P7E6C0_9AGAM</name>
<dbReference type="InterPro" id="IPR046670">
    <property type="entry name" value="DUF6540"/>
</dbReference>
<organism evidence="2 3">
    <name type="scientific">Suillus subaureus</name>
    <dbReference type="NCBI Taxonomy" id="48587"/>
    <lineage>
        <taxon>Eukaryota</taxon>
        <taxon>Fungi</taxon>
        <taxon>Dikarya</taxon>
        <taxon>Basidiomycota</taxon>
        <taxon>Agaricomycotina</taxon>
        <taxon>Agaricomycetes</taxon>
        <taxon>Agaricomycetidae</taxon>
        <taxon>Boletales</taxon>
        <taxon>Suillineae</taxon>
        <taxon>Suillaceae</taxon>
        <taxon>Suillus</taxon>
    </lineage>
</organism>
<evidence type="ECO:0000313" key="3">
    <source>
        <dbReference type="Proteomes" id="UP000807769"/>
    </source>
</evidence>
<protein>
    <submittedName>
        <fullName evidence="2">Uncharacterized protein</fullName>
    </submittedName>
</protein>
<keyword evidence="1" id="KW-1133">Transmembrane helix</keyword>
<comment type="caution">
    <text evidence="2">The sequence shown here is derived from an EMBL/GenBank/DDBJ whole genome shotgun (WGS) entry which is preliminary data.</text>
</comment>
<dbReference type="GeneID" id="64630314"/>
<evidence type="ECO:0000256" key="1">
    <source>
        <dbReference type="SAM" id="Phobius"/>
    </source>
</evidence>
<dbReference type="Proteomes" id="UP000807769">
    <property type="component" value="Unassembled WGS sequence"/>
</dbReference>
<dbReference type="Pfam" id="PF20174">
    <property type="entry name" value="DUF6540"/>
    <property type="match status" value="1"/>
</dbReference>
<reference evidence="2" key="1">
    <citation type="journal article" date="2020" name="New Phytol.">
        <title>Comparative genomics reveals dynamic genome evolution in host specialist ectomycorrhizal fungi.</title>
        <authorList>
            <person name="Lofgren L.A."/>
            <person name="Nguyen N.H."/>
            <person name="Vilgalys R."/>
            <person name="Ruytinx J."/>
            <person name="Liao H.L."/>
            <person name="Branco S."/>
            <person name="Kuo A."/>
            <person name="LaButti K."/>
            <person name="Lipzen A."/>
            <person name="Andreopoulos W."/>
            <person name="Pangilinan J."/>
            <person name="Riley R."/>
            <person name="Hundley H."/>
            <person name="Na H."/>
            <person name="Barry K."/>
            <person name="Grigoriev I.V."/>
            <person name="Stajich J.E."/>
            <person name="Kennedy P.G."/>
        </authorList>
    </citation>
    <scope>NUCLEOTIDE SEQUENCE</scope>
    <source>
        <strain evidence="2">MN1</strain>
    </source>
</reference>
<dbReference type="EMBL" id="JABBWG010000027">
    <property type="protein sequence ID" value="KAG1812126.1"/>
    <property type="molecule type" value="Genomic_DNA"/>
</dbReference>
<keyword evidence="1" id="KW-0812">Transmembrane</keyword>
<dbReference type="RefSeq" id="XP_041190408.1">
    <property type="nucleotide sequence ID" value="XM_041336297.1"/>
</dbReference>
<feature type="transmembrane region" description="Helical" evidence="1">
    <location>
        <begin position="143"/>
        <end position="159"/>
    </location>
</feature>
<proteinExistence type="predicted"/>
<keyword evidence="1" id="KW-0472">Membrane</keyword>
<sequence length="161" mass="19100">MSSQQTYYNVEVVQFWRGQIECFHPHPLHWVIYLPTDPGIGNTYHLVGDTETYAVECRRNQPHVNPDDWRGSHTMGRVAANKLALFERHLASVPITYNDPRWNSQNWVWDCLRHLRHQRFEISWELRQCDLQTKMCCHKFKTFAFWMCIIIGVIGVLGARE</sequence>
<keyword evidence="3" id="KW-1185">Reference proteome</keyword>
<dbReference type="OrthoDB" id="37659at2759"/>
<gene>
    <name evidence="2" type="ORF">BJ212DRAFT_1371540</name>
</gene>
<dbReference type="AlphaFoldDB" id="A0A9P7E6C0"/>
<accession>A0A9P7E6C0</accession>
<evidence type="ECO:0000313" key="2">
    <source>
        <dbReference type="EMBL" id="KAG1812126.1"/>
    </source>
</evidence>